<protein>
    <submittedName>
        <fullName evidence="1">Uncharacterized protein</fullName>
    </submittedName>
</protein>
<evidence type="ECO:0000313" key="2">
    <source>
        <dbReference type="Proteomes" id="UP000823775"/>
    </source>
</evidence>
<reference evidence="1 2" key="1">
    <citation type="journal article" date="2021" name="BMC Genomics">
        <title>Datura genome reveals duplications of psychoactive alkaloid biosynthetic genes and high mutation rate following tissue culture.</title>
        <authorList>
            <person name="Rajewski A."/>
            <person name="Carter-House D."/>
            <person name="Stajich J."/>
            <person name="Litt A."/>
        </authorList>
    </citation>
    <scope>NUCLEOTIDE SEQUENCE [LARGE SCALE GENOMIC DNA]</scope>
    <source>
        <strain evidence="1">AR-01</strain>
    </source>
</reference>
<evidence type="ECO:0000313" key="1">
    <source>
        <dbReference type="EMBL" id="MCD9637943.1"/>
    </source>
</evidence>
<organism evidence="1 2">
    <name type="scientific">Datura stramonium</name>
    <name type="common">Jimsonweed</name>
    <name type="synonym">Common thornapple</name>
    <dbReference type="NCBI Taxonomy" id="4076"/>
    <lineage>
        <taxon>Eukaryota</taxon>
        <taxon>Viridiplantae</taxon>
        <taxon>Streptophyta</taxon>
        <taxon>Embryophyta</taxon>
        <taxon>Tracheophyta</taxon>
        <taxon>Spermatophyta</taxon>
        <taxon>Magnoliopsida</taxon>
        <taxon>eudicotyledons</taxon>
        <taxon>Gunneridae</taxon>
        <taxon>Pentapetalae</taxon>
        <taxon>asterids</taxon>
        <taxon>lamiids</taxon>
        <taxon>Solanales</taxon>
        <taxon>Solanaceae</taxon>
        <taxon>Solanoideae</taxon>
        <taxon>Datureae</taxon>
        <taxon>Datura</taxon>
    </lineage>
</organism>
<proteinExistence type="predicted"/>
<keyword evidence="2" id="KW-1185">Reference proteome</keyword>
<sequence length="112" mass="12153">MQDSKDNHGFGMISSDLNEIDIPIILLRTIDLTTRVGPSMLPPEVKTDLATRTGQPEKLAAVAIYVVAREGGANISAAETNLAACATPPRACDTRMAQVRREIPRSDLDFIF</sequence>
<dbReference type="Proteomes" id="UP000823775">
    <property type="component" value="Unassembled WGS sequence"/>
</dbReference>
<name>A0ABS8UVA3_DATST</name>
<gene>
    <name evidence="1" type="ORF">HAX54_021494</name>
</gene>
<comment type="caution">
    <text evidence="1">The sequence shown here is derived from an EMBL/GenBank/DDBJ whole genome shotgun (WGS) entry which is preliminary data.</text>
</comment>
<accession>A0ABS8UVA3</accession>
<dbReference type="EMBL" id="JACEIK010002585">
    <property type="protein sequence ID" value="MCD9637943.1"/>
    <property type="molecule type" value="Genomic_DNA"/>
</dbReference>